<dbReference type="GO" id="GO:0006310">
    <property type="term" value="P:DNA recombination"/>
    <property type="evidence" value="ECO:0007669"/>
    <property type="project" value="UniProtKB-KW"/>
</dbReference>
<protein>
    <recommendedName>
        <fullName evidence="10">Tyr recombinase domain-containing protein</fullName>
    </recommendedName>
</protein>
<accession>A0A235F295</accession>
<dbReference type="PROSITE" id="PS51900">
    <property type="entry name" value="CB"/>
    <property type="match status" value="1"/>
</dbReference>
<dbReference type="CDD" id="cd00397">
    <property type="entry name" value="DNA_BRE_C"/>
    <property type="match status" value="1"/>
</dbReference>
<dbReference type="OrthoDB" id="662444at2"/>
<evidence type="ECO:0000313" key="8">
    <source>
        <dbReference type="EMBL" id="OYD55406.1"/>
    </source>
</evidence>
<dbReference type="SUPFAM" id="SSF56349">
    <property type="entry name" value="DNA breaking-rejoining enzymes"/>
    <property type="match status" value="1"/>
</dbReference>
<evidence type="ECO:0000256" key="4">
    <source>
        <dbReference type="ARBA" id="ARBA00023172"/>
    </source>
</evidence>
<dbReference type="InterPro" id="IPR044068">
    <property type="entry name" value="CB"/>
</dbReference>
<gene>
    <name evidence="8" type="ORF">CGK74_04255</name>
</gene>
<evidence type="ECO:0000313" key="9">
    <source>
        <dbReference type="Proteomes" id="UP000215181"/>
    </source>
</evidence>
<sequence>MVTSFSLSPIESLQWLAVLKNVSLVQTTLHGKQSWRLLGPDGHPIRAFDVFARTLERRSVNTRANYCRWLAEFFDYLFEASIWTPTGQNGSASHETLLEVLEAYDEYLVLGANSGNAIARSIDETLPSPHISRRSSATKHAAVRKFLKLSERVRAQMLELTKAGAGSAIIDEQNLLVGIGDKHEIPPFQRRALITNSMLAGVIARGPKLIEESVLPTTVPDITYEHERAFPFDKVGDVLSHLKTYRDKALYALCAASGCRISEALQLLWDDLDTKAQAVRLVAPKSRPSCRSYLALDPEERDLLVWKGRATPVTLLIEPFATMFFEALAAYMRYEYLPHARHGFVFQYTRGGEQGRPYFLAAASSRNGVLNRAIKLAGVEHVEGPHSLRHMYGTYLLNYFPRLDGTYGLPIGIVQKLMGHRQAKDTAKYARYDRDLLEAELKYANMMLFGNGKVRSVNELKRAALLSRLAEVEAQLEENESQAA</sequence>
<dbReference type="PROSITE" id="PS51898">
    <property type="entry name" value="TYR_RECOMBINASE"/>
    <property type="match status" value="1"/>
</dbReference>
<dbReference type="GO" id="GO:0015074">
    <property type="term" value="P:DNA integration"/>
    <property type="evidence" value="ECO:0007669"/>
    <property type="project" value="UniProtKB-KW"/>
</dbReference>
<feature type="domain" description="Tyr recombinase" evidence="6">
    <location>
        <begin position="225"/>
        <end position="442"/>
    </location>
</feature>
<dbReference type="InterPro" id="IPR013762">
    <property type="entry name" value="Integrase-like_cat_sf"/>
</dbReference>
<reference evidence="8 9" key="1">
    <citation type="submission" date="2017-07" db="EMBL/GenBank/DDBJ databases">
        <title>Thauera sp. KNDSS-Mac4 genome sequence and assembly.</title>
        <authorList>
            <person name="Mayilraj S."/>
        </authorList>
    </citation>
    <scope>NUCLEOTIDE SEQUENCE [LARGE SCALE GENOMIC DNA]</scope>
    <source>
        <strain evidence="8 9">KNDSS-Mac4</strain>
    </source>
</reference>
<feature type="domain" description="Core-binding (CB)" evidence="7">
    <location>
        <begin position="49"/>
        <end position="151"/>
    </location>
</feature>
<dbReference type="InterPro" id="IPR050090">
    <property type="entry name" value="Tyrosine_recombinase_XerCD"/>
</dbReference>
<evidence type="ECO:0000256" key="5">
    <source>
        <dbReference type="PROSITE-ProRule" id="PRU01248"/>
    </source>
</evidence>
<keyword evidence="2" id="KW-0229">DNA integration</keyword>
<proteinExistence type="inferred from homology"/>
<dbReference type="GO" id="GO:0003677">
    <property type="term" value="F:DNA binding"/>
    <property type="evidence" value="ECO:0007669"/>
    <property type="project" value="UniProtKB-UniRule"/>
</dbReference>
<keyword evidence="4" id="KW-0233">DNA recombination</keyword>
<comment type="similarity">
    <text evidence="1">Belongs to the 'phage' integrase family.</text>
</comment>
<dbReference type="AlphaFoldDB" id="A0A235F295"/>
<name>A0A235F295_9RHOO</name>
<keyword evidence="9" id="KW-1185">Reference proteome</keyword>
<dbReference type="Gene3D" id="1.10.443.10">
    <property type="entry name" value="Intergrase catalytic core"/>
    <property type="match status" value="1"/>
</dbReference>
<comment type="caution">
    <text evidence="8">The sequence shown here is derived from an EMBL/GenBank/DDBJ whole genome shotgun (WGS) entry which is preliminary data.</text>
</comment>
<dbReference type="PANTHER" id="PTHR30349">
    <property type="entry name" value="PHAGE INTEGRASE-RELATED"/>
    <property type="match status" value="1"/>
</dbReference>
<dbReference type="EMBL" id="NOIH01000003">
    <property type="protein sequence ID" value="OYD55406.1"/>
    <property type="molecule type" value="Genomic_DNA"/>
</dbReference>
<keyword evidence="3 5" id="KW-0238">DNA-binding</keyword>
<evidence type="ECO:0000259" key="6">
    <source>
        <dbReference type="PROSITE" id="PS51898"/>
    </source>
</evidence>
<dbReference type="PANTHER" id="PTHR30349:SF41">
    <property type="entry name" value="INTEGRASE_RECOMBINASE PROTEIN MJ0367-RELATED"/>
    <property type="match status" value="1"/>
</dbReference>
<organism evidence="8 9">
    <name type="scientific">Thauera propionica</name>
    <dbReference type="NCBI Taxonomy" id="2019431"/>
    <lineage>
        <taxon>Bacteria</taxon>
        <taxon>Pseudomonadati</taxon>
        <taxon>Pseudomonadota</taxon>
        <taxon>Betaproteobacteria</taxon>
        <taxon>Rhodocyclales</taxon>
        <taxon>Zoogloeaceae</taxon>
        <taxon>Thauera</taxon>
    </lineage>
</organism>
<dbReference type="InterPro" id="IPR011010">
    <property type="entry name" value="DNA_brk_join_enz"/>
</dbReference>
<evidence type="ECO:0000256" key="1">
    <source>
        <dbReference type="ARBA" id="ARBA00008857"/>
    </source>
</evidence>
<dbReference type="InterPro" id="IPR002104">
    <property type="entry name" value="Integrase_catalytic"/>
</dbReference>
<evidence type="ECO:0000256" key="2">
    <source>
        <dbReference type="ARBA" id="ARBA00022908"/>
    </source>
</evidence>
<evidence type="ECO:0000259" key="7">
    <source>
        <dbReference type="PROSITE" id="PS51900"/>
    </source>
</evidence>
<evidence type="ECO:0000256" key="3">
    <source>
        <dbReference type="ARBA" id="ARBA00023125"/>
    </source>
</evidence>
<dbReference type="Pfam" id="PF00589">
    <property type="entry name" value="Phage_integrase"/>
    <property type="match status" value="1"/>
</dbReference>
<evidence type="ECO:0008006" key="10">
    <source>
        <dbReference type="Google" id="ProtNLM"/>
    </source>
</evidence>
<dbReference type="Proteomes" id="UP000215181">
    <property type="component" value="Unassembled WGS sequence"/>
</dbReference>